<sequence>MSSSTLFLTGGSGYVGRNLIRRLCGDGHTVHALVRSDAAATTVQALGAQAVRGDLLDPGIAQAMSGCAAVVHAAADTDHRNASPTQWRTNVEGTRNVLTAARAAGVPVAIVISSESALTDGTPLCSAKEDQPYPARAPGTYGASKAEAERVALSLSTPQFAVKVLRPRFIWGRDNTTAMPYLLEAVRSGRFAWIDGGDYLTSATHVDNVCEAVSCALQRGAGGRIYHVTDGAPVPFRRLISAQLQAYGEEVPQKKVPRGVLRAIVTVDDMLRALRLPLRAPMTRQEFASSAVEVTLDDSRARRELGYRPVVTLEAGIAQLKQQAYG</sequence>
<evidence type="ECO:0000313" key="3">
    <source>
        <dbReference type="Proteomes" id="UP001302072"/>
    </source>
</evidence>
<dbReference type="EMBL" id="CP115541">
    <property type="protein sequence ID" value="WNH51130.1"/>
    <property type="molecule type" value="Genomic_DNA"/>
</dbReference>
<dbReference type="InterPro" id="IPR051783">
    <property type="entry name" value="NAD(P)-dependent_oxidoreduct"/>
</dbReference>
<dbReference type="Proteomes" id="UP001302072">
    <property type="component" value="Chromosome"/>
</dbReference>
<gene>
    <name evidence="2" type="ORF">PDM29_12200</name>
</gene>
<proteinExistence type="predicted"/>
<protein>
    <submittedName>
        <fullName evidence="2">NAD-dependent epimerase/dehydratase family protein</fullName>
    </submittedName>
</protein>
<keyword evidence="3" id="KW-1185">Reference proteome</keyword>
<dbReference type="SUPFAM" id="SSF51735">
    <property type="entry name" value="NAD(P)-binding Rossmann-fold domains"/>
    <property type="match status" value="1"/>
</dbReference>
<accession>A0ABY9YJS8</accession>
<dbReference type="PANTHER" id="PTHR48079">
    <property type="entry name" value="PROTEIN YEEZ"/>
    <property type="match status" value="1"/>
</dbReference>
<reference evidence="2 3" key="1">
    <citation type="submission" date="2022-12" db="EMBL/GenBank/DDBJ databases">
        <title>Two new species, Stenotrophomonas aracearum and Stenotrophomonas oahuensis, isolated from Anthurium (Araceae family) in Hawaii.</title>
        <authorList>
            <person name="Chunag S.C."/>
            <person name="Dobhal S."/>
            <person name="Alvarez A."/>
            <person name="Arif M."/>
        </authorList>
    </citation>
    <scope>NUCLEOTIDE SEQUENCE [LARGE SCALE GENOMIC DNA]</scope>
    <source>
        <strain evidence="2 3">A5586</strain>
    </source>
</reference>
<evidence type="ECO:0000313" key="2">
    <source>
        <dbReference type="EMBL" id="WNH51130.1"/>
    </source>
</evidence>
<organism evidence="2 3">
    <name type="scientific">Stenotrophomonas oahuensis</name>
    <dbReference type="NCBI Taxonomy" id="3003271"/>
    <lineage>
        <taxon>Bacteria</taxon>
        <taxon>Pseudomonadati</taxon>
        <taxon>Pseudomonadota</taxon>
        <taxon>Gammaproteobacteria</taxon>
        <taxon>Lysobacterales</taxon>
        <taxon>Lysobacteraceae</taxon>
        <taxon>Stenotrophomonas</taxon>
    </lineage>
</organism>
<dbReference type="PANTHER" id="PTHR48079:SF6">
    <property type="entry name" value="NAD(P)-BINDING DOMAIN-CONTAINING PROTEIN-RELATED"/>
    <property type="match status" value="1"/>
</dbReference>
<dbReference type="RefSeq" id="WP_311190389.1">
    <property type="nucleotide sequence ID" value="NZ_CP115541.1"/>
</dbReference>
<dbReference type="Gene3D" id="3.40.50.720">
    <property type="entry name" value="NAD(P)-binding Rossmann-like Domain"/>
    <property type="match status" value="1"/>
</dbReference>
<dbReference type="Pfam" id="PF01370">
    <property type="entry name" value="Epimerase"/>
    <property type="match status" value="1"/>
</dbReference>
<feature type="domain" description="NAD-dependent epimerase/dehydratase" evidence="1">
    <location>
        <begin position="7"/>
        <end position="228"/>
    </location>
</feature>
<name>A0ABY9YJS8_9GAMM</name>
<evidence type="ECO:0000259" key="1">
    <source>
        <dbReference type="Pfam" id="PF01370"/>
    </source>
</evidence>
<dbReference type="InterPro" id="IPR001509">
    <property type="entry name" value="Epimerase_deHydtase"/>
</dbReference>
<dbReference type="InterPro" id="IPR036291">
    <property type="entry name" value="NAD(P)-bd_dom_sf"/>
</dbReference>